<dbReference type="InterPro" id="IPR019076">
    <property type="entry name" value="Spore_lipoprot_YhcN/YlaJ-like"/>
</dbReference>
<keyword evidence="2" id="KW-0449">Lipoprotein</keyword>
<comment type="caution">
    <text evidence="2">The sequence shown here is derived from an EMBL/GenBank/DDBJ whole genome shotgun (WGS) entry which is preliminary data.</text>
</comment>
<dbReference type="PROSITE" id="PS51257">
    <property type="entry name" value="PROKAR_LIPOPROTEIN"/>
    <property type="match status" value="1"/>
</dbReference>
<dbReference type="InterPro" id="IPR014247">
    <property type="entry name" value="Spore_lipoprot_YhcN/YlaJ"/>
</dbReference>
<feature type="region of interest" description="Disordered" evidence="1">
    <location>
        <begin position="30"/>
        <end position="67"/>
    </location>
</feature>
<reference evidence="2 3" key="1">
    <citation type="submission" date="2021-10" db="EMBL/GenBank/DDBJ databases">
        <authorList>
            <person name="Criscuolo A."/>
        </authorList>
    </citation>
    <scope>NUCLEOTIDE SEQUENCE [LARGE SCALE GENOMIC DNA]</scope>
    <source>
        <strain evidence="3">CIP 111883</strain>
    </source>
</reference>
<name>A0ABN8A945_9BACI</name>
<proteinExistence type="predicted"/>
<dbReference type="EMBL" id="CAKJTJ010000012">
    <property type="protein sequence ID" value="CAG9621690.1"/>
    <property type="molecule type" value="Genomic_DNA"/>
</dbReference>
<evidence type="ECO:0000256" key="1">
    <source>
        <dbReference type="SAM" id="MobiDB-lite"/>
    </source>
</evidence>
<sequence>MKMKGLLVTGLAVSMLVTGCGNVNNYGAERGTRHGDNPGNAFNVNYDNPNRDNRNVRNDNINPRRVNDTREPRLQVADKVADKVTDLNEVNTCNVMITNHNAYVAAVLEGNNNQELSNDIEKKIANQVRKADPSVRNVYVSVNPEFVDRMEGYTNDIREGRPITGIFDEFTEVVRRIFPTNR</sequence>
<dbReference type="Proteomes" id="UP000789833">
    <property type="component" value="Unassembled WGS sequence"/>
</dbReference>
<evidence type="ECO:0000313" key="2">
    <source>
        <dbReference type="EMBL" id="CAG9621690.1"/>
    </source>
</evidence>
<evidence type="ECO:0000313" key="3">
    <source>
        <dbReference type="Proteomes" id="UP000789833"/>
    </source>
</evidence>
<keyword evidence="3" id="KW-1185">Reference proteome</keyword>
<dbReference type="Pfam" id="PF09580">
    <property type="entry name" value="Spore_YhcN_YlaJ"/>
    <property type="match status" value="1"/>
</dbReference>
<dbReference type="RefSeq" id="WP_230501571.1">
    <property type="nucleotide sequence ID" value="NZ_CAKJTJ010000012.1"/>
</dbReference>
<dbReference type="NCBIfam" id="TIGR02898">
    <property type="entry name" value="spore_YhcN_YlaJ"/>
    <property type="match status" value="1"/>
</dbReference>
<accession>A0ABN8A945</accession>
<protein>
    <submittedName>
        <fullName evidence="2">Spore germination lipoprotein YhcN</fullName>
    </submittedName>
</protein>
<organism evidence="2 3">
    <name type="scientific">Sutcliffiella rhizosphaerae</name>
    <dbReference type="NCBI Taxonomy" id="2880967"/>
    <lineage>
        <taxon>Bacteria</taxon>
        <taxon>Bacillati</taxon>
        <taxon>Bacillota</taxon>
        <taxon>Bacilli</taxon>
        <taxon>Bacillales</taxon>
        <taxon>Bacillaceae</taxon>
        <taxon>Sutcliffiella</taxon>
    </lineage>
</organism>
<gene>
    <name evidence="2" type="primary">yhcN_1</name>
    <name evidence="2" type="ORF">BACCIP111883_02463</name>
</gene>